<dbReference type="OrthoDB" id="9797223at2"/>
<dbReference type="Gene3D" id="3.40.50.1360">
    <property type="match status" value="1"/>
</dbReference>
<dbReference type="SUPFAM" id="SSF46785">
    <property type="entry name" value="Winged helix' DNA-binding domain"/>
    <property type="match status" value="1"/>
</dbReference>
<dbReference type="InterPro" id="IPR018356">
    <property type="entry name" value="Tscrpt_reg_HTH_DeoR_CS"/>
</dbReference>
<sequence>MLVIERQKKIIAMLQEEETVKIQEIMDVTGASESTVRRDLMELERAGKLKRLHGGATLPQNKLVEPTMEEKTAKNSHEKRQIAKWAASFVEEGDCIYLDAGTSTLEMVPFLKDKDVVVVTNGLMNIAALLEVGIKTHVIGGYVKSGTSAFIGRSAIKSLEMFQFDKAFIGVNGISLKGECTTPDPEEAFIKEYAIARAQQGIILADHSKFGEVSFSTFAHIQNVIVVTSEQIDDTYYHELKGQTTLEVVTL</sequence>
<keyword evidence="1" id="KW-0805">Transcription regulation</keyword>
<dbReference type="InterPro" id="IPR014036">
    <property type="entry name" value="DeoR-like_C"/>
</dbReference>
<dbReference type="GO" id="GO:0003677">
    <property type="term" value="F:DNA binding"/>
    <property type="evidence" value="ECO:0007669"/>
    <property type="project" value="UniProtKB-KW"/>
</dbReference>
<dbReference type="InterPro" id="IPR037171">
    <property type="entry name" value="NagB/RpiA_transferase-like"/>
</dbReference>
<evidence type="ECO:0000259" key="4">
    <source>
        <dbReference type="PROSITE" id="PS51000"/>
    </source>
</evidence>
<dbReference type="PANTHER" id="PTHR30363:SF56">
    <property type="entry name" value="TRANSCRIPTIONAL REGULATOR, DEOR FAMILY"/>
    <property type="match status" value="1"/>
</dbReference>
<dbReference type="PROSITE" id="PS00894">
    <property type="entry name" value="HTH_DEOR_1"/>
    <property type="match status" value="1"/>
</dbReference>
<dbReference type="PANTHER" id="PTHR30363">
    <property type="entry name" value="HTH-TYPE TRANSCRIPTIONAL REGULATOR SRLR-RELATED"/>
    <property type="match status" value="1"/>
</dbReference>
<dbReference type="SMART" id="SM00420">
    <property type="entry name" value="HTH_DEOR"/>
    <property type="match status" value="1"/>
</dbReference>
<dbReference type="PROSITE" id="PS51000">
    <property type="entry name" value="HTH_DEOR_2"/>
    <property type="match status" value="1"/>
</dbReference>
<dbReference type="InterPro" id="IPR050313">
    <property type="entry name" value="Carb_Metab_HTH_regulators"/>
</dbReference>
<dbReference type="AlphaFoldDB" id="W4QID5"/>
<dbReference type="GO" id="GO:0003700">
    <property type="term" value="F:DNA-binding transcription factor activity"/>
    <property type="evidence" value="ECO:0007669"/>
    <property type="project" value="InterPro"/>
</dbReference>
<evidence type="ECO:0000256" key="2">
    <source>
        <dbReference type="ARBA" id="ARBA00023125"/>
    </source>
</evidence>
<protein>
    <submittedName>
        <fullName evidence="5">Transcriptional repressor</fullName>
    </submittedName>
</protein>
<dbReference type="InterPro" id="IPR036388">
    <property type="entry name" value="WH-like_DNA-bd_sf"/>
</dbReference>
<proteinExistence type="predicted"/>
<dbReference type="InterPro" id="IPR036390">
    <property type="entry name" value="WH_DNA-bd_sf"/>
</dbReference>
<evidence type="ECO:0000256" key="3">
    <source>
        <dbReference type="ARBA" id="ARBA00023163"/>
    </source>
</evidence>
<evidence type="ECO:0000256" key="1">
    <source>
        <dbReference type="ARBA" id="ARBA00023015"/>
    </source>
</evidence>
<name>W4QID5_9BACI</name>
<gene>
    <name evidence="5" type="ORF">JCM9152_2534</name>
</gene>
<dbReference type="SMART" id="SM01134">
    <property type="entry name" value="DeoRC"/>
    <property type="match status" value="1"/>
</dbReference>
<dbReference type="Pfam" id="PF08220">
    <property type="entry name" value="HTH_DeoR"/>
    <property type="match status" value="1"/>
</dbReference>
<feature type="domain" description="HTH deoR-type" evidence="4">
    <location>
        <begin position="3"/>
        <end position="58"/>
    </location>
</feature>
<keyword evidence="2" id="KW-0238">DNA-binding</keyword>
<accession>W4QID5</accession>
<dbReference type="Proteomes" id="UP000018895">
    <property type="component" value="Unassembled WGS sequence"/>
</dbReference>
<evidence type="ECO:0000313" key="5">
    <source>
        <dbReference type="EMBL" id="GAE31094.1"/>
    </source>
</evidence>
<dbReference type="SUPFAM" id="SSF100950">
    <property type="entry name" value="NagB/RpiA/CoA transferase-like"/>
    <property type="match status" value="1"/>
</dbReference>
<keyword evidence="6" id="KW-1185">Reference proteome</keyword>
<reference evidence="5" key="1">
    <citation type="journal article" date="2014" name="Genome Announc.">
        <title>Draft Genome Sequences of Three Alkaliphilic Bacillus Strains, Bacillus wakoensis JCM 9140T, Bacillus akibai JCM 9157T, and Bacillus hemicellulosilyticus JCM 9152T.</title>
        <authorList>
            <person name="Yuki M."/>
            <person name="Oshima K."/>
            <person name="Suda W."/>
            <person name="Oshida Y."/>
            <person name="Kitamura K."/>
            <person name="Iida T."/>
            <person name="Hattori M."/>
            <person name="Ohkuma M."/>
        </authorList>
    </citation>
    <scope>NUCLEOTIDE SEQUENCE [LARGE SCALE GENOMIC DNA]</scope>
    <source>
        <strain evidence="5">JCM 9152</strain>
    </source>
</reference>
<comment type="caution">
    <text evidence="5">The sequence shown here is derived from an EMBL/GenBank/DDBJ whole genome shotgun (WGS) entry which is preliminary data.</text>
</comment>
<dbReference type="Pfam" id="PF00455">
    <property type="entry name" value="DeoRC"/>
    <property type="match status" value="1"/>
</dbReference>
<evidence type="ECO:0000313" key="6">
    <source>
        <dbReference type="Proteomes" id="UP000018895"/>
    </source>
</evidence>
<dbReference type="EMBL" id="BAUU01000016">
    <property type="protein sequence ID" value="GAE31094.1"/>
    <property type="molecule type" value="Genomic_DNA"/>
</dbReference>
<organism evidence="5 6">
    <name type="scientific">Halalkalibacter hemicellulosilyticusJCM 9152</name>
    <dbReference type="NCBI Taxonomy" id="1236971"/>
    <lineage>
        <taxon>Bacteria</taxon>
        <taxon>Bacillati</taxon>
        <taxon>Bacillota</taxon>
        <taxon>Bacilli</taxon>
        <taxon>Bacillales</taxon>
        <taxon>Bacillaceae</taxon>
        <taxon>Halalkalibacter</taxon>
    </lineage>
</organism>
<dbReference type="Gene3D" id="1.10.10.10">
    <property type="entry name" value="Winged helix-like DNA-binding domain superfamily/Winged helix DNA-binding domain"/>
    <property type="match status" value="1"/>
</dbReference>
<dbReference type="RefSeq" id="WP_035344312.1">
    <property type="nucleotide sequence ID" value="NZ_BAUU01000016.1"/>
</dbReference>
<dbReference type="InterPro" id="IPR001034">
    <property type="entry name" value="DeoR_HTH"/>
</dbReference>
<dbReference type="PRINTS" id="PR00037">
    <property type="entry name" value="HTHLACR"/>
</dbReference>
<dbReference type="STRING" id="1236971.JCM9152_2534"/>
<keyword evidence="3" id="KW-0804">Transcription</keyword>